<dbReference type="GO" id="GO:0016020">
    <property type="term" value="C:membrane"/>
    <property type="evidence" value="ECO:0007669"/>
    <property type="project" value="UniProtKB-SubCell"/>
</dbReference>
<dbReference type="eggNOG" id="ENOG502RRQR">
    <property type="taxonomic scope" value="Eukaryota"/>
</dbReference>
<proteinExistence type="predicted"/>
<dbReference type="STRING" id="40149.A0A0E0CQS7"/>
<keyword evidence="8" id="KW-0675">Receptor</keyword>
<evidence type="ECO:0000313" key="10">
    <source>
        <dbReference type="EnsemblPlants" id="OMERI02G29490.1"/>
    </source>
</evidence>
<evidence type="ECO:0000256" key="7">
    <source>
        <dbReference type="ARBA" id="ARBA00023136"/>
    </source>
</evidence>
<keyword evidence="5" id="KW-0677">Repeat</keyword>
<name>A0A0E0CQS7_9ORYZ</name>
<dbReference type="EnsemblPlants" id="OMERI02G29490.1">
    <property type="protein sequence ID" value="OMERI02G29490.1"/>
    <property type="gene ID" value="OMERI02G29490"/>
</dbReference>
<keyword evidence="2" id="KW-0433">Leucine-rich repeat</keyword>
<keyword evidence="3" id="KW-0812">Transmembrane</keyword>
<comment type="subcellular location">
    <subcellularLocation>
        <location evidence="1">Membrane</location>
        <topology evidence="1">Single-pass membrane protein</topology>
    </subcellularLocation>
</comment>
<keyword evidence="6" id="KW-1133">Transmembrane helix</keyword>
<dbReference type="Gene3D" id="3.80.10.10">
    <property type="entry name" value="Ribonuclease Inhibitor"/>
    <property type="match status" value="1"/>
</dbReference>
<accession>A0A0E0CQS7</accession>
<dbReference type="InterPro" id="IPR052422">
    <property type="entry name" value="Auxin_Ser/Thr_Kinase"/>
</dbReference>
<keyword evidence="9" id="KW-0325">Glycoprotein</keyword>
<keyword evidence="11" id="KW-1185">Reference proteome</keyword>
<protein>
    <recommendedName>
        <fullName evidence="12">Leucine-rich repeat-containing N-terminal plant-type domain-containing protein</fullName>
    </recommendedName>
</protein>
<evidence type="ECO:0000256" key="6">
    <source>
        <dbReference type="ARBA" id="ARBA00022989"/>
    </source>
</evidence>
<dbReference type="HOGENOM" id="CLU_087437_0_0_1"/>
<evidence type="ECO:0000313" key="11">
    <source>
        <dbReference type="Proteomes" id="UP000008021"/>
    </source>
</evidence>
<keyword evidence="7" id="KW-0472">Membrane</keyword>
<dbReference type="AlphaFoldDB" id="A0A0E0CQS7"/>
<evidence type="ECO:0000256" key="3">
    <source>
        <dbReference type="ARBA" id="ARBA00022692"/>
    </source>
</evidence>
<dbReference type="PANTHER" id="PTHR47986">
    <property type="entry name" value="OSJNBA0070M12.3 PROTEIN"/>
    <property type="match status" value="1"/>
</dbReference>
<reference evidence="10" key="2">
    <citation type="submission" date="2018-05" db="EMBL/GenBank/DDBJ databases">
        <title>OmerRS3 (Oryza meridionalis Reference Sequence Version 3).</title>
        <authorList>
            <person name="Zhang J."/>
            <person name="Kudrna D."/>
            <person name="Lee S."/>
            <person name="Talag J."/>
            <person name="Welchert J."/>
            <person name="Wing R.A."/>
        </authorList>
    </citation>
    <scope>NUCLEOTIDE SEQUENCE [LARGE SCALE GENOMIC DNA]</scope>
    <source>
        <strain evidence="10">cv. OR44</strain>
    </source>
</reference>
<dbReference type="Gramene" id="OMERI02G29490.1">
    <property type="protein sequence ID" value="OMERI02G29490.1"/>
    <property type="gene ID" value="OMERI02G29490"/>
</dbReference>
<evidence type="ECO:0000256" key="5">
    <source>
        <dbReference type="ARBA" id="ARBA00022737"/>
    </source>
</evidence>
<dbReference type="PROSITE" id="PS51450">
    <property type="entry name" value="LRR"/>
    <property type="match status" value="1"/>
</dbReference>
<evidence type="ECO:0008006" key="12">
    <source>
        <dbReference type="Google" id="ProtNLM"/>
    </source>
</evidence>
<dbReference type="InterPro" id="IPR001611">
    <property type="entry name" value="Leu-rich_rpt"/>
</dbReference>
<evidence type="ECO:0000256" key="9">
    <source>
        <dbReference type="ARBA" id="ARBA00023180"/>
    </source>
</evidence>
<dbReference type="Proteomes" id="UP000008021">
    <property type="component" value="Chromosome 2"/>
</dbReference>
<dbReference type="InterPro" id="IPR032675">
    <property type="entry name" value="LRR_dom_sf"/>
</dbReference>
<sequence>MAASRRRPSGGASSPDPCGGTWVGVTFNGEGRVTAINVSRGGLTGHLLGADLSMLTSLSELDLSFNALRDDLPMLPQLLDGLRSNSFFAITDGFFAAFPALETFKLDDNEMSTLKLWIPYDVTSCPSLRSFSAVNVHFAGGFPNYFGNATLFPELESLSLARNLLWEEITPEFEKNSKIPRERD</sequence>
<dbReference type="PANTHER" id="PTHR47986:SF1">
    <property type="entry name" value="OS04G0685900 PROTEIN"/>
    <property type="match status" value="1"/>
</dbReference>
<reference evidence="10" key="1">
    <citation type="submission" date="2015-04" db="UniProtKB">
        <authorList>
            <consortium name="EnsemblPlants"/>
        </authorList>
    </citation>
    <scope>IDENTIFICATION</scope>
</reference>
<evidence type="ECO:0000256" key="4">
    <source>
        <dbReference type="ARBA" id="ARBA00022729"/>
    </source>
</evidence>
<keyword evidence="4" id="KW-0732">Signal</keyword>
<evidence type="ECO:0000256" key="2">
    <source>
        <dbReference type="ARBA" id="ARBA00022614"/>
    </source>
</evidence>
<evidence type="ECO:0000256" key="8">
    <source>
        <dbReference type="ARBA" id="ARBA00023170"/>
    </source>
</evidence>
<dbReference type="SUPFAM" id="SSF52058">
    <property type="entry name" value="L domain-like"/>
    <property type="match status" value="1"/>
</dbReference>
<organism evidence="10">
    <name type="scientific">Oryza meridionalis</name>
    <dbReference type="NCBI Taxonomy" id="40149"/>
    <lineage>
        <taxon>Eukaryota</taxon>
        <taxon>Viridiplantae</taxon>
        <taxon>Streptophyta</taxon>
        <taxon>Embryophyta</taxon>
        <taxon>Tracheophyta</taxon>
        <taxon>Spermatophyta</taxon>
        <taxon>Magnoliopsida</taxon>
        <taxon>Liliopsida</taxon>
        <taxon>Poales</taxon>
        <taxon>Poaceae</taxon>
        <taxon>BOP clade</taxon>
        <taxon>Oryzoideae</taxon>
        <taxon>Oryzeae</taxon>
        <taxon>Oryzinae</taxon>
        <taxon>Oryza</taxon>
    </lineage>
</organism>
<evidence type="ECO:0000256" key="1">
    <source>
        <dbReference type="ARBA" id="ARBA00004167"/>
    </source>
</evidence>